<dbReference type="InterPro" id="IPR002816">
    <property type="entry name" value="TraB/PrgY/GumN_fam"/>
</dbReference>
<dbReference type="RefSeq" id="WP_101332148.1">
    <property type="nucleotide sequence ID" value="NZ_PJNH01000003.1"/>
</dbReference>
<comment type="caution">
    <text evidence="1">The sequence shown here is derived from an EMBL/GenBank/DDBJ whole genome shotgun (WGS) entry which is preliminary data.</text>
</comment>
<gene>
    <name evidence="1" type="ORF">CEY16_11340</name>
</gene>
<protein>
    <recommendedName>
        <fullName evidence="3">TraB/GumN family protein</fullName>
    </recommendedName>
</protein>
<keyword evidence="2" id="KW-1185">Reference proteome</keyword>
<evidence type="ECO:0000313" key="1">
    <source>
        <dbReference type="EMBL" id="PKR77320.1"/>
    </source>
</evidence>
<dbReference type="PANTHER" id="PTHR40590:SF1">
    <property type="entry name" value="CYTOPLASMIC PROTEIN"/>
    <property type="match status" value="1"/>
</dbReference>
<accession>A0A2I0QT79</accession>
<dbReference type="OrthoDB" id="357294at2"/>
<dbReference type="CDD" id="cd14789">
    <property type="entry name" value="Tiki"/>
    <property type="match status" value="1"/>
</dbReference>
<name>A0A2I0QT79_9BACI</name>
<dbReference type="PROSITE" id="PS51450">
    <property type="entry name" value="LRR"/>
    <property type="match status" value="1"/>
</dbReference>
<dbReference type="Gene3D" id="3.80.10.10">
    <property type="entry name" value="Ribonuclease Inhibitor"/>
    <property type="match status" value="1"/>
</dbReference>
<proteinExistence type="predicted"/>
<evidence type="ECO:0008006" key="3">
    <source>
        <dbReference type="Google" id="ProtNLM"/>
    </source>
</evidence>
<dbReference type="InterPro" id="IPR032675">
    <property type="entry name" value="LRR_dom_sf"/>
</dbReference>
<dbReference type="SUPFAM" id="SSF52058">
    <property type="entry name" value="L domain-like"/>
    <property type="match status" value="1"/>
</dbReference>
<dbReference type="Proteomes" id="UP000243524">
    <property type="component" value="Unassembled WGS sequence"/>
</dbReference>
<dbReference type="Pfam" id="PF01963">
    <property type="entry name" value="TraB_PrgY_gumN"/>
    <property type="match status" value="1"/>
</dbReference>
<dbReference type="InterPro" id="IPR001611">
    <property type="entry name" value="Leu-rich_rpt"/>
</dbReference>
<reference evidence="1 2" key="1">
    <citation type="submission" date="2017-06" db="EMBL/GenBank/DDBJ databases">
        <title>the draft geome sequence of Illustriluteabacillus marina B3227.</title>
        <authorList>
            <person name="He R.-H."/>
            <person name="Du Z.-J."/>
        </authorList>
    </citation>
    <scope>NUCLEOTIDE SEQUENCE [LARGE SCALE GENOMIC DNA]</scope>
    <source>
        <strain evidence="1 2">B3227</strain>
    </source>
</reference>
<dbReference type="EMBL" id="PJNH01000003">
    <property type="protein sequence ID" value="PKR77320.1"/>
    <property type="molecule type" value="Genomic_DNA"/>
</dbReference>
<sequence length="436" mass="49331">MVEGFGTIQLSGKVGAVRVVKEKRILIVMVMVVGLLAACQSEETVEFSDENLEAAIADEIDNTEEDWSVSDVETVSELDLSESEIMELSGLEAFDGVEMLDLSDNDISDISVLLEMEGLKEVDLSENPYRDVDDQQEIVDQLTANEIEVIHNEKTYGRPDGPGGFLWKVENEGTTVYLQGTIHAGTRDFYPLHEKIETAYHESDVIVPEIDLNNVDMGEMQQLNNELGTYQDGTTLQDHLPEDLYKEVDQALNGFGLGVEMVEQYKPWFLSTLIQQLMMQELGYTFGVDQYFLNKANMDDKEVQDLETVEEQLGIFADTSEEYQIEMLEDSLISLEEMEEDMLEMFELYKAGDEDDLLDSLMEEEVATDEVDEEAEAFMKAINDDRNYGMAEEIEGFLENGEGQTYFVIVGSLHLILEPHIVSILEEEGYDVEKVH</sequence>
<dbReference type="PANTHER" id="PTHR40590">
    <property type="entry name" value="CYTOPLASMIC PROTEIN-RELATED"/>
    <property type="match status" value="1"/>
</dbReference>
<dbReference type="AlphaFoldDB" id="A0A2I0QT79"/>
<organism evidence="1 2">
    <name type="scientific">Halalkalibacillus sediminis</name>
    <dbReference type="NCBI Taxonomy" id="2018042"/>
    <lineage>
        <taxon>Bacteria</taxon>
        <taxon>Bacillati</taxon>
        <taxon>Bacillota</taxon>
        <taxon>Bacilli</taxon>
        <taxon>Bacillales</taxon>
        <taxon>Bacillaceae</taxon>
        <taxon>Halalkalibacillus</taxon>
    </lineage>
</organism>
<dbReference type="InterPro" id="IPR047111">
    <property type="entry name" value="YbaP-like"/>
</dbReference>
<evidence type="ECO:0000313" key="2">
    <source>
        <dbReference type="Proteomes" id="UP000243524"/>
    </source>
</evidence>